<protein>
    <submittedName>
        <fullName evidence="1">Uncharacterized protein</fullName>
    </submittedName>
</protein>
<proteinExistence type="predicted"/>
<dbReference type="Proteomes" id="UP000265955">
    <property type="component" value="Unassembled WGS sequence"/>
</dbReference>
<name>A0A3A3FL35_9BURK</name>
<evidence type="ECO:0000313" key="1">
    <source>
        <dbReference type="EMBL" id="RJF95894.1"/>
    </source>
</evidence>
<comment type="caution">
    <text evidence="1">The sequence shown here is derived from an EMBL/GenBank/DDBJ whole genome shotgun (WGS) entry which is preliminary data.</text>
</comment>
<accession>A0A3A3FL35</accession>
<dbReference type="AlphaFoldDB" id="A0A3A3FL35"/>
<organism evidence="1 2">
    <name type="scientific">Noviherbaspirillum saxi</name>
    <dbReference type="NCBI Taxonomy" id="2320863"/>
    <lineage>
        <taxon>Bacteria</taxon>
        <taxon>Pseudomonadati</taxon>
        <taxon>Pseudomonadota</taxon>
        <taxon>Betaproteobacteria</taxon>
        <taxon>Burkholderiales</taxon>
        <taxon>Oxalobacteraceae</taxon>
        <taxon>Noviherbaspirillum</taxon>
    </lineage>
</organism>
<sequence>MRDGEAALVGLNDGTRQIYAPRQGIGHQNNDKQNLQVLYVVRTQQFADILEHFVNAADGMINVRQPGADAPGSR</sequence>
<reference evidence="2" key="1">
    <citation type="submission" date="2018-09" db="EMBL/GenBank/DDBJ databases">
        <authorList>
            <person name="Zhu H."/>
        </authorList>
    </citation>
    <scope>NUCLEOTIDE SEQUENCE [LARGE SCALE GENOMIC DNA]</scope>
    <source>
        <strain evidence="2">K1R23-30</strain>
    </source>
</reference>
<gene>
    <name evidence="1" type="ORF">D3871_21280</name>
</gene>
<dbReference type="EMBL" id="QYUO01000002">
    <property type="protein sequence ID" value="RJF95894.1"/>
    <property type="molecule type" value="Genomic_DNA"/>
</dbReference>
<keyword evidence="2" id="KW-1185">Reference proteome</keyword>
<evidence type="ECO:0000313" key="2">
    <source>
        <dbReference type="Proteomes" id="UP000265955"/>
    </source>
</evidence>